<evidence type="ECO:0000256" key="8">
    <source>
        <dbReference type="ARBA" id="ARBA00022723"/>
    </source>
</evidence>
<evidence type="ECO:0000256" key="13">
    <source>
        <dbReference type="ARBA" id="ARBA00048390"/>
    </source>
</evidence>
<evidence type="ECO:0000256" key="5">
    <source>
        <dbReference type="ARBA" id="ARBA00022475"/>
    </source>
</evidence>
<organism evidence="16 17">
    <name type="scientific">Chromohalobacter sarecensis</name>
    <dbReference type="NCBI Taxonomy" id="245294"/>
    <lineage>
        <taxon>Bacteria</taxon>
        <taxon>Pseudomonadati</taxon>
        <taxon>Pseudomonadota</taxon>
        <taxon>Gammaproteobacteria</taxon>
        <taxon>Oceanospirillales</taxon>
        <taxon>Halomonadaceae</taxon>
        <taxon>Chromohalobacter</taxon>
    </lineage>
</organism>
<evidence type="ECO:0000256" key="6">
    <source>
        <dbReference type="ARBA" id="ARBA00022617"/>
    </source>
</evidence>
<keyword evidence="17" id="KW-1185">Reference proteome</keyword>
<comment type="cofactor">
    <cofactor evidence="14 15">
        <name>heme b</name>
        <dbReference type="ChEBI" id="CHEBI:60344"/>
    </cofactor>
    <text evidence="14 15">Binds 1 heme b (iron(II)-protoporphyrin IX) group per subunit.</text>
</comment>
<evidence type="ECO:0000313" key="17">
    <source>
        <dbReference type="Proteomes" id="UP001596030"/>
    </source>
</evidence>
<evidence type="ECO:0000256" key="10">
    <source>
        <dbReference type="ARBA" id="ARBA00023002"/>
    </source>
</evidence>
<dbReference type="RefSeq" id="WP_246971676.1">
    <property type="nucleotide sequence ID" value="NZ_JAKGAN010000004.1"/>
</dbReference>
<evidence type="ECO:0000313" key="16">
    <source>
        <dbReference type="EMBL" id="MFC4537721.1"/>
    </source>
</evidence>
<feature type="transmembrane region" description="Helical" evidence="14">
    <location>
        <begin position="6"/>
        <end position="28"/>
    </location>
</feature>
<keyword evidence="9 14" id="KW-1133">Transmembrane helix</keyword>
<feature type="transmembrane region" description="Helical" evidence="14">
    <location>
        <begin position="56"/>
        <end position="76"/>
    </location>
</feature>
<comment type="catalytic activity">
    <reaction evidence="13 14 15">
        <text>protoporphyrinogen IX + 3 A = protoporphyrin IX + 3 AH2</text>
        <dbReference type="Rhea" id="RHEA:62000"/>
        <dbReference type="ChEBI" id="CHEBI:13193"/>
        <dbReference type="ChEBI" id="CHEBI:17499"/>
        <dbReference type="ChEBI" id="CHEBI:57306"/>
        <dbReference type="ChEBI" id="CHEBI:57307"/>
    </reaction>
</comment>
<evidence type="ECO:0000256" key="15">
    <source>
        <dbReference type="PIRNR" id="PIRNR004638"/>
    </source>
</evidence>
<dbReference type="EC" id="1.3.99.-" evidence="14 15"/>
<comment type="caution">
    <text evidence="16">The sequence shown here is derived from an EMBL/GenBank/DDBJ whole genome shotgun (WGS) entry which is preliminary data.</text>
</comment>
<evidence type="ECO:0000256" key="9">
    <source>
        <dbReference type="ARBA" id="ARBA00022989"/>
    </source>
</evidence>
<keyword evidence="6 14" id="KW-0349">Heme</keyword>
<evidence type="ECO:0000256" key="7">
    <source>
        <dbReference type="ARBA" id="ARBA00022692"/>
    </source>
</evidence>
<gene>
    <name evidence="16" type="ORF">ACFO0U_02835</name>
</gene>
<evidence type="ECO:0000256" key="3">
    <source>
        <dbReference type="ARBA" id="ARBA00006501"/>
    </source>
</evidence>
<keyword evidence="10 14" id="KW-0560">Oxidoreductase</keyword>
<keyword evidence="7 14" id="KW-0812">Transmembrane</keyword>
<feature type="transmembrane region" description="Helical" evidence="14">
    <location>
        <begin position="88"/>
        <end position="105"/>
    </location>
</feature>
<comment type="subcellular location">
    <subcellularLocation>
        <location evidence="1 14">Cell membrane</location>
        <topology evidence="1 14">Multi-pass membrane protein</topology>
    </subcellularLocation>
</comment>
<evidence type="ECO:0000256" key="4">
    <source>
        <dbReference type="ARBA" id="ARBA00017504"/>
    </source>
</evidence>
<evidence type="ECO:0000256" key="1">
    <source>
        <dbReference type="ARBA" id="ARBA00004651"/>
    </source>
</evidence>
<comment type="function">
    <text evidence="14 15">Catalyzes the oxidation of protoporphyrinogen IX to protoporphyrin IX.</text>
</comment>
<feature type="transmembrane region" description="Helical" evidence="14">
    <location>
        <begin position="117"/>
        <end position="140"/>
    </location>
</feature>
<dbReference type="PIRSF" id="PIRSF004638">
    <property type="entry name" value="UCP004638"/>
    <property type="match status" value="1"/>
</dbReference>
<keyword evidence="12 14" id="KW-0472">Membrane</keyword>
<sequence>MYQLILSLHLVAVMTWFAALFFLPRLFVYHAQARDHGDEQAVGYFQLMERRLYKGIMLPAMIAVIVLGGLLVYLVPSVMSNGSFHVKLLLVAFLIGYHHVCLAYLKRFAATQCHKSAAFFKAFNGIPIVLLLAIVLLVVFQPF</sequence>
<evidence type="ECO:0000256" key="11">
    <source>
        <dbReference type="ARBA" id="ARBA00023004"/>
    </source>
</evidence>
<dbReference type="EMBL" id="JBHSEU010000006">
    <property type="protein sequence ID" value="MFC4537721.1"/>
    <property type="molecule type" value="Genomic_DNA"/>
</dbReference>
<dbReference type="Proteomes" id="UP001596030">
    <property type="component" value="Unassembled WGS sequence"/>
</dbReference>
<reference evidence="17" key="1">
    <citation type="journal article" date="2019" name="Int. J. Syst. Evol. Microbiol.">
        <title>The Global Catalogue of Microorganisms (GCM) 10K type strain sequencing project: providing services to taxonomists for standard genome sequencing and annotation.</title>
        <authorList>
            <consortium name="The Broad Institute Genomics Platform"/>
            <consortium name="The Broad Institute Genome Sequencing Center for Infectious Disease"/>
            <person name="Wu L."/>
            <person name="Ma J."/>
        </authorList>
    </citation>
    <scope>NUCLEOTIDE SEQUENCE [LARGE SCALE GENOMIC DNA]</scope>
    <source>
        <strain evidence="17">CGMCC 1.12121</strain>
    </source>
</reference>
<dbReference type="InterPro" id="IPR005265">
    <property type="entry name" value="HemJ-like"/>
</dbReference>
<protein>
    <recommendedName>
        <fullName evidence="4 14">Protoporphyrinogen IX oxidase</fullName>
        <shortName evidence="14">PPO</shortName>
        <ecNumber evidence="14 15">1.3.99.-</ecNumber>
    </recommendedName>
</protein>
<comment type="similarity">
    <text evidence="3 14 15">Belongs to the HemJ family.</text>
</comment>
<comment type="pathway">
    <text evidence="2 14 15">Porphyrin-containing compound metabolism; protoporphyrin-IX biosynthesis; protoporphyrin-IX from protoporphyrinogen-IX: step 1/1.</text>
</comment>
<accession>A0ABV9CXQ6</accession>
<name>A0ABV9CXQ6_9GAMM</name>
<proteinExistence type="inferred from homology"/>
<feature type="binding site" description="axial binding residue" evidence="14">
    <location>
        <position position="87"/>
    </location>
    <ligand>
        <name>heme</name>
        <dbReference type="ChEBI" id="CHEBI:30413"/>
    </ligand>
    <ligandPart>
        <name>Fe</name>
        <dbReference type="ChEBI" id="CHEBI:18248"/>
    </ligandPart>
</feature>
<keyword evidence="5 14" id="KW-1003">Cell membrane</keyword>
<evidence type="ECO:0000256" key="12">
    <source>
        <dbReference type="ARBA" id="ARBA00023136"/>
    </source>
</evidence>
<evidence type="ECO:0000256" key="14">
    <source>
        <dbReference type="HAMAP-Rule" id="MF_02239"/>
    </source>
</evidence>
<comment type="subunit">
    <text evidence="14">Homodimer.</text>
</comment>
<dbReference type="HAMAP" id="MF_02239">
    <property type="entry name" value="HemJ"/>
    <property type="match status" value="1"/>
</dbReference>
<dbReference type="Pfam" id="PF03653">
    <property type="entry name" value="UPF0093"/>
    <property type="match status" value="1"/>
</dbReference>
<keyword evidence="11 14" id="KW-0408">Iron</keyword>
<evidence type="ECO:0000256" key="2">
    <source>
        <dbReference type="ARBA" id="ARBA00005073"/>
    </source>
</evidence>
<keyword evidence="8 14" id="KW-0479">Metal-binding</keyword>
<dbReference type="PANTHER" id="PTHR40255:SF1">
    <property type="entry name" value="PROTOPORPHYRINOGEN IX OXIDASE"/>
    <property type="match status" value="1"/>
</dbReference>
<feature type="binding site" description="axial binding residue" evidence="14">
    <location>
        <position position="9"/>
    </location>
    <ligand>
        <name>heme</name>
        <dbReference type="ChEBI" id="CHEBI:30413"/>
    </ligand>
    <ligandPart>
        <name>Fe</name>
        <dbReference type="ChEBI" id="CHEBI:18248"/>
    </ligandPart>
</feature>
<dbReference type="PANTHER" id="PTHR40255">
    <property type="entry name" value="UPF0093 MEMBRANE PROTEIN SLR1790"/>
    <property type="match status" value="1"/>
</dbReference>